<gene>
    <name evidence="1" type="ORF">dnm_027360</name>
</gene>
<dbReference type="InterPro" id="IPR007487">
    <property type="entry name" value="ABC_transpt-TYRBP-like"/>
</dbReference>
<reference evidence="1" key="1">
    <citation type="journal article" date="2021" name="Microb. Physiol.">
        <title>Proteogenomic Insights into the Physiology of Marine, Sulfate-Reducing, Filamentous Desulfonema limicola and Desulfonema magnum.</title>
        <authorList>
            <person name="Schnaars V."/>
            <person name="Wohlbrand L."/>
            <person name="Scheve S."/>
            <person name="Hinrichs C."/>
            <person name="Reinhardt R."/>
            <person name="Rabus R."/>
        </authorList>
    </citation>
    <scope>NUCLEOTIDE SEQUENCE</scope>
    <source>
        <strain evidence="1">4be13</strain>
    </source>
</reference>
<dbReference type="AlphaFoldDB" id="A0A975GME2"/>
<protein>
    <submittedName>
        <fullName evidence="1">ABC transporter, substrate-binding protein</fullName>
    </submittedName>
</protein>
<proteinExistence type="predicted"/>
<keyword evidence="2" id="KW-1185">Reference proteome</keyword>
<evidence type="ECO:0000313" key="2">
    <source>
        <dbReference type="Proteomes" id="UP000663722"/>
    </source>
</evidence>
<dbReference type="PANTHER" id="PTHR35271:SF1">
    <property type="entry name" value="ABC TRANSPORTER, SUBSTRATE-BINDING LIPOPROTEIN"/>
    <property type="match status" value="1"/>
</dbReference>
<dbReference type="PANTHER" id="PTHR35271">
    <property type="entry name" value="ABC TRANSPORTER, SUBSTRATE-BINDING LIPOPROTEIN-RELATED"/>
    <property type="match status" value="1"/>
</dbReference>
<accession>A0A975GME2</accession>
<evidence type="ECO:0000313" key="1">
    <source>
        <dbReference type="EMBL" id="QTA86712.1"/>
    </source>
</evidence>
<organism evidence="1 2">
    <name type="scientific">Desulfonema magnum</name>
    <dbReference type="NCBI Taxonomy" id="45655"/>
    <lineage>
        <taxon>Bacteria</taxon>
        <taxon>Pseudomonadati</taxon>
        <taxon>Thermodesulfobacteriota</taxon>
        <taxon>Desulfobacteria</taxon>
        <taxon>Desulfobacterales</taxon>
        <taxon>Desulfococcaceae</taxon>
        <taxon>Desulfonema</taxon>
    </lineage>
</organism>
<dbReference type="RefSeq" id="WP_207682231.1">
    <property type="nucleotide sequence ID" value="NZ_CP061800.1"/>
</dbReference>
<dbReference type="EMBL" id="CP061800">
    <property type="protein sequence ID" value="QTA86712.1"/>
    <property type="molecule type" value="Genomic_DNA"/>
</dbReference>
<dbReference type="Proteomes" id="UP000663722">
    <property type="component" value="Chromosome"/>
</dbReference>
<dbReference type="Pfam" id="PF04392">
    <property type="entry name" value="ABC_sub_bind"/>
    <property type="match status" value="1"/>
</dbReference>
<dbReference type="Gene3D" id="3.40.50.2300">
    <property type="match status" value="2"/>
</dbReference>
<sequence>MLRGKLYDLALLVISCVFGLFPAVSQAALFKVLVVMSYHEDFYWSKDIKEGIDRALRDKCDITYFYMDTKNHFEKGEEKALEAYKLYQKMRPRGVIASDDNAQSMFVVPYLKNKVSTPIIFCGVNEAPEKYGYPASNVTGVLERSHLIESLSFLKQLVPSVKSIGFMMKDNPTSRAFLKYFNSKSDSYPVEKSEFELPGTLQEAISVAKDFKTRYDALFIDNMGGLPDENGTPLTPEVIIPKLLKLYNKPTLCANMKPVKLGVLCAIIKVTQEQGILAGEMLLKAMEGTRLSQLPIIQNHKGKAVINVTTMKALGIRPAPMALQQVELIKTEE</sequence>
<name>A0A975GME2_9BACT</name>
<dbReference type="KEGG" id="dmm:dnm_027360"/>